<dbReference type="AlphaFoldDB" id="A0A8J3VT85"/>
<dbReference type="InterPro" id="IPR011009">
    <property type="entry name" value="Kinase-like_dom_sf"/>
</dbReference>
<accession>A0A8J3VT85</accession>
<gene>
    <name evidence="2" type="ORF">Raf01_60010</name>
</gene>
<dbReference type="InterPro" id="IPR002575">
    <property type="entry name" value="Aminoglycoside_PTrfase"/>
</dbReference>
<feature type="domain" description="Aminoglycoside phosphotransferase" evidence="1">
    <location>
        <begin position="120"/>
        <end position="180"/>
    </location>
</feature>
<keyword evidence="3" id="KW-1185">Reference proteome</keyword>
<evidence type="ECO:0000259" key="1">
    <source>
        <dbReference type="Pfam" id="PF01636"/>
    </source>
</evidence>
<comment type="caution">
    <text evidence="2">The sequence shown here is derived from an EMBL/GenBank/DDBJ whole genome shotgun (WGS) entry which is preliminary data.</text>
</comment>
<protein>
    <recommendedName>
        <fullName evidence="1">Aminoglycoside phosphotransferase domain-containing protein</fullName>
    </recommendedName>
</protein>
<dbReference type="EMBL" id="BONZ01000057">
    <property type="protein sequence ID" value="GIH17829.1"/>
    <property type="molecule type" value="Genomic_DNA"/>
</dbReference>
<organism evidence="2 3">
    <name type="scientific">Rugosimonospora africana</name>
    <dbReference type="NCBI Taxonomy" id="556532"/>
    <lineage>
        <taxon>Bacteria</taxon>
        <taxon>Bacillati</taxon>
        <taxon>Actinomycetota</taxon>
        <taxon>Actinomycetes</taxon>
        <taxon>Micromonosporales</taxon>
        <taxon>Micromonosporaceae</taxon>
        <taxon>Rugosimonospora</taxon>
    </lineage>
</organism>
<dbReference type="Proteomes" id="UP000642748">
    <property type="component" value="Unassembled WGS sequence"/>
</dbReference>
<proteinExistence type="predicted"/>
<dbReference type="RefSeq" id="WP_203921370.1">
    <property type="nucleotide sequence ID" value="NZ_BONZ01000057.1"/>
</dbReference>
<dbReference type="SUPFAM" id="SSF56112">
    <property type="entry name" value="Protein kinase-like (PK-like)"/>
    <property type="match status" value="1"/>
</dbReference>
<sequence length="276" mass="30614">MTERRLPGGRSFGAVRVGDEVRRPAQPWTATVHSVLRHLEDVDFDGAPRARGFDDRGRERLTFLPGQTLGETQPWPDWLRSDDALRQVGAWLRRLHDATATFRPAADAVWFTGRPWQPGLLIAHLDAAPWNAVWADGALVGFVDWDTASPSRREDDLAFSALTWVPLLTAGIAEAAGFGNATGSGEAAGSVNAAERQRRFQLLLDAYGYTGDRSAIRDALIGRVERNVAMIRQLADGGEPTFQRMLPWAADLERSGDEVAELPDEFWQGRDRQDRT</sequence>
<evidence type="ECO:0000313" key="2">
    <source>
        <dbReference type="EMBL" id="GIH17829.1"/>
    </source>
</evidence>
<reference evidence="2" key="1">
    <citation type="submission" date="2021-01" db="EMBL/GenBank/DDBJ databases">
        <title>Whole genome shotgun sequence of Rugosimonospora africana NBRC 104875.</title>
        <authorList>
            <person name="Komaki H."/>
            <person name="Tamura T."/>
        </authorList>
    </citation>
    <scope>NUCLEOTIDE SEQUENCE</scope>
    <source>
        <strain evidence="2">NBRC 104875</strain>
    </source>
</reference>
<dbReference type="Pfam" id="PF01636">
    <property type="entry name" value="APH"/>
    <property type="match status" value="1"/>
</dbReference>
<evidence type="ECO:0000313" key="3">
    <source>
        <dbReference type="Proteomes" id="UP000642748"/>
    </source>
</evidence>
<name>A0A8J3VT85_9ACTN</name>